<gene>
    <name evidence="1" type="ORF">DVH02_23365</name>
</gene>
<name>A0A370B8R6_9ACTN</name>
<comment type="caution">
    <text evidence="1">The sequence shown here is derived from an EMBL/GenBank/DDBJ whole genome shotgun (WGS) entry which is preliminary data.</text>
</comment>
<protein>
    <submittedName>
        <fullName evidence="1">Uncharacterized protein</fullName>
    </submittedName>
</protein>
<organism evidence="1 2">
    <name type="scientific">Streptomyces corynorhini</name>
    <dbReference type="NCBI Taxonomy" id="2282652"/>
    <lineage>
        <taxon>Bacteria</taxon>
        <taxon>Bacillati</taxon>
        <taxon>Actinomycetota</taxon>
        <taxon>Actinomycetes</taxon>
        <taxon>Kitasatosporales</taxon>
        <taxon>Streptomycetaceae</taxon>
        <taxon>Streptomyces</taxon>
    </lineage>
</organism>
<dbReference type="RefSeq" id="WP_114625787.1">
    <property type="nucleotide sequence ID" value="NZ_QQNA01000197.1"/>
</dbReference>
<dbReference type="AlphaFoldDB" id="A0A370B8R6"/>
<evidence type="ECO:0000313" key="2">
    <source>
        <dbReference type="Proteomes" id="UP000253741"/>
    </source>
</evidence>
<keyword evidence="2" id="KW-1185">Reference proteome</keyword>
<evidence type="ECO:0000313" key="1">
    <source>
        <dbReference type="EMBL" id="RDG35805.1"/>
    </source>
</evidence>
<proteinExistence type="predicted"/>
<sequence length="123" mass="11951">MAGSDKGRDVRIGSVTGGAVGIGDHNTVSVTNNQGVAGDPAQAELLAAVQTLRADLARFVASDRTAGLDAELVAAEEEIAASGAASPGRLARLRDALAVAGTTVATLASGVAVAESVTALLGG</sequence>
<dbReference type="EMBL" id="QQNA01000197">
    <property type="protein sequence ID" value="RDG35805.1"/>
    <property type="molecule type" value="Genomic_DNA"/>
</dbReference>
<accession>A0A370B8R6</accession>
<dbReference type="OrthoDB" id="4325586at2"/>
<dbReference type="Proteomes" id="UP000253741">
    <property type="component" value="Unassembled WGS sequence"/>
</dbReference>
<reference evidence="1 2" key="1">
    <citation type="submission" date="2018-07" db="EMBL/GenBank/DDBJ databases">
        <title>Streptomyces species from bats.</title>
        <authorList>
            <person name="Dunlap C."/>
        </authorList>
    </citation>
    <scope>NUCLEOTIDE SEQUENCE [LARGE SCALE GENOMIC DNA]</scope>
    <source>
        <strain evidence="1 2">AC230</strain>
    </source>
</reference>